<dbReference type="PANTHER" id="PTHR33824">
    <property type="entry name" value="POLYKETIDE CYCLASE/DEHYDRASE AND LIPID TRANSPORT SUPERFAMILY PROTEIN"/>
    <property type="match status" value="1"/>
</dbReference>
<dbReference type="Proteomes" id="UP000319818">
    <property type="component" value="Unassembled WGS sequence"/>
</dbReference>
<accession>A0A543FXB3</accession>
<dbReference type="Gene3D" id="3.30.530.20">
    <property type="match status" value="1"/>
</dbReference>
<feature type="domain" description="Coenzyme Q-binding protein COQ10 START" evidence="2">
    <location>
        <begin position="11"/>
        <end position="129"/>
    </location>
</feature>
<protein>
    <submittedName>
        <fullName evidence="3">Polyketide cyclase/dehydrase/lipid transport protein</fullName>
    </submittedName>
</protein>
<proteinExistence type="predicted"/>
<dbReference type="Pfam" id="PF03364">
    <property type="entry name" value="Polyketide_cyc"/>
    <property type="match status" value="1"/>
</dbReference>
<evidence type="ECO:0000313" key="3">
    <source>
        <dbReference type="EMBL" id="TQM38476.1"/>
    </source>
</evidence>
<evidence type="ECO:0000256" key="1">
    <source>
        <dbReference type="SAM" id="MobiDB-lite"/>
    </source>
</evidence>
<dbReference type="PANTHER" id="PTHR33824:SF7">
    <property type="entry name" value="POLYKETIDE CYCLASE_DEHYDRASE AND LIPID TRANSPORT SUPERFAMILY PROTEIN"/>
    <property type="match status" value="1"/>
</dbReference>
<dbReference type="InterPro" id="IPR005031">
    <property type="entry name" value="COQ10_START"/>
</dbReference>
<evidence type="ECO:0000313" key="4">
    <source>
        <dbReference type="Proteomes" id="UP000319818"/>
    </source>
</evidence>
<feature type="region of interest" description="Disordered" evidence="1">
    <location>
        <begin position="139"/>
        <end position="175"/>
    </location>
</feature>
<sequence length="175" mass="19207">MSTKVEKTIDVAVPVPTAYNQWTQFEDFPKFMGGVQEVRQLNDRTLHWVAKIGGVQREWDATILEQTPDQKIAWAATTGATNAGAVYFEPLGPDRTAVRLSLEYEPEGLVEKTGDFLNVVSRQAEKDLEKFKEFIESRDAETGSWRGSVNEPGSAGTPGVEDASTSRGDSGKPEG</sequence>
<dbReference type="InterPro" id="IPR047137">
    <property type="entry name" value="ORF3"/>
</dbReference>
<keyword evidence="4" id="KW-1185">Reference proteome</keyword>
<dbReference type="EMBL" id="VFPH01000002">
    <property type="protein sequence ID" value="TQM38476.1"/>
    <property type="molecule type" value="Genomic_DNA"/>
</dbReference>
<organism evidence="3 4">
    <name type="scientific">Pseudonocardia cypriaca</name>
    <dbReference type="NCBI Taxonomy" id="882449"/>
    <lineage>
        <taxon>Bacteria</taxon>
        <taxon>Bacillati</taxon>
        <taxon>Actinomycetota</taxon>
        <taxon>Actinomycetes</taxon>
        <taxon>Pseudonocardiales</taxon>
        <taxon>Pseudonocardiaceae</taxon>
        <taxon>Pseudonocardia</taxon>
    </lineage>
</organism>
<dbReference type="SUPFAM" id="SSF55961">
    <property type="entry name" value="Bet v1-like"/>
    <property type="match status" value="1"/>
</dbReference>
<dbReference type="InterPro" id="IPR023393">
    <property type="entry name" value="START-like_dom_sf"/>
</dbReference>
<dbReference type="AlphaFoldDB" id="A0A543FXB3"/>
<name>A0A543FXB3_9PSEU</name>
<reference evidence="3 4" key="1">
    <citation type="submission" date="2019-06" db="EMBL/GenBank/DDBJ databases">
        <title>Sequencing the genomes of 1000 actinobacteria strains.</title>
        <authorList>
            <person name="Klenk H.-P."/>
        </authorList>
    </citation>
    <scope>NUCLEOTIDE SEQUENCE [LARGE SCALE GENOMIC DNA]</scope>
    <source>
        <strain evidence="3 4">DSM 45511</strain>
    </source>
</reference>
<evidence type="ECO:0000259" key="2">
    <source>
        <dbReference type="Pfam" id="PF03364"/>
    </source>
</evidence>
<comment type="caution">
    <text evidence="3">The sequence shown here is derived from an EMBL/GenBank/DDBJ whole genome shotgun (WGS) entry which is preliminary data.</text>
</comment>
<dbReference type="OrthoDB" id="3695445at2"/>
<dbReference type="CDD" id="cd07817">
    <property type="entry name" value="SRPBCC_8"/>
    <property type="match status" value="1"/>
</dbReference>
<gene>
    <name evidence="3" type="ORF">FB388_5715</name>
</gene>